<feature type="signal peptide" evidence="1">
    <location>
        <begin position="1"/>
        <end position="23"/>
    </location>
</feature>
<protein>
    <submittedName>
        <fullName evidence="2">Uncharacterized protein</fullName>
    </submittedName>
</protein>
<sequence>MKRFALAAAGCSLALLGATPAQAAAPVGESIDYSISVDEVESFLLEQGVEQDVVDDLVESVEDGDPIGSLAGLDPIDETTTRKNDLVITTETFEDGSVEVTTLEQPILEENDDSAEPPAPSVANKHDHWAVGASFSPANHPGAFEASTVGSIKDCKVSSGSGFKSYKNCVVQRNSATANISFRASYTIVNKGNDYISTIGQAGHRCFAASCSNVKSRIIKKNESSTGKAVARASMDVTLAGGIASRSFWVQLEVGGNKAVARNGG</sequence>
<evidence type="ECO:0000313" key="2">
    <source>
        <dbReference type="EMBL" id="GGA10186.1"/>
    </source>
</evidence>
<proteinExistence type="predicted"/>
<gene>
    <name evidence="2" type="ORF">GCM10011333_11130</name>
</gene>
<organism evidence="2 3">
    <name type="scientific">Sediminivirga luteola</name>
    <dbReference type="NCBI Taxonomy" id="1774748"/>
    <lineage>
        <taxon>Bacteria</taxon>
        <taxon>Bacillati</taxon>
        <taxon>Actinomycetota</taxon>
        <taxon>Actinomycetes</taxon>
        <taxon>Micrococcales</taxon>
        <taxon>Brevibacteriaceae</taxon>
        <taxon>Sediminivirga</taxon>
    </lineage>
</organism>
<reference evidence="2" key="2">
    <citation type="submission" date="2020-09" db="EMBL/GenBank/DDBJ databases">
        <authorList>
            <person name="Sun Q."/>
            <person name="Zhou Y."/>
        </authorList>
    </citation>
    <scope>NUCLEOTIDE SEQUENCE</scope>
    <source>
        <strain evidence="2">CGMCC 1.12785</strain>
    </source>
</reference>
<dbReference type="RefSeq" id="WP_188549946.1">
    <property type="nucleotide sequence ID" value="NZ_BMFY01000004.1"/>
</dbReference>
<evidence type="ECO:0000256" key="1">
    <source>
        <dbReference type="SAM" id="SignalP"/>
    </source>
</evidence>
<comment type="caution">
    <text evidence="2">The sequence shown here is derived from an EMBL/GenBank/DDBJ whole genome shotgun (WGS) entry which is preliminary data.</text>
</comment>
<accession>A0A8J2TX35</accession>
<dbReference type="AlphaFoldDB" id="A0A8J2TX35"/>
<dbReference type="Proteomes" id="UP000616114">
    <property type="component" value="Unassembled WGS sequence"/>
</dbReference>
<evidence type="ECO:0000313" key="3">
    <source>
        <dbReference type="Proteomes" id="UP000616114"/>
    </source>
</evidence>
<dbReference type="EMBL" id="BMFY01000004">
    <property type="protein sequence ID" value="GGA10186.1"/>
    <property type="molecule type" value="Genomic_DNA"/>
</dbReference>
<name>A0A8J2TX35_9MICO</name>
<feature type="chain" id="PRO_5035259370" evidence="1">
    <location>
        <begin position="24"/>
        <end position="265"/>
    </location>
</feature>
<keyword evidence="1" id="KW-0732">Signal</keyword>
<keyword evidence="3" id="KW-1185">Reference proteome</keyword>
<reference evidence="2" key="1">
    <citation type="journal article" date="2014" name="Int. J. Syst. Evol. Microbiol.">
        <title>Complete genome sequence of Corynebacterium casei LMG S-19264T (=DSM 44701T), isolated from a smear-ripened cheese.</title>
        <authorList>
            <consortium name="US DOE Joint Genome Institute (JGI-PGF)"/>
            <person name="Walter F."/>
            <person name="Albersmeier A."/>
            <person name="Kalinowski J."/>
            <person name="Ruckert C."/>
        </authorList>
    </citation>
    <scope>NUCLEOTIDE SEQUENCE</scope>
    <source>
        <strain evidence="2">CGMCC 1.12785</strain>
    </source>
</reference>